<evidence type="ECO:0000313" key="2">
    <source>
        <dbReference type="Proteomes" id="UP000054600"/>
    </source>
</evidence>
<dbReference type="RefSeq" id="WP_018577952.1">
    <property type="nucleotide sequence ID" value="NZ_KB892415.1"/>
</dbReference>
<evidence type="ECO:0000313" key="1">
    <source>
        <dbReference type="EMBL" id="KTD62398.1"/>
    </source>
</evidence>
<sequence length="147" mass="16831">MKNFSQLKPFIKKSKKGFNGYPTASMAFYGPTNHMATKLVVGISYSEESEPMLFKWFNEAFDIRSHARILGEVTKLFASHKIKSITLMEKIFGCPHEEGIDYPEETQCPQCTYWQNRDRFTHLKIDNPANKSVILAHLAASMHQGND</sequence>
<gene>
    <name evidence="1" type="ORF">Lsha_1098</name>
</gene>
<dbReference type="EMBL" id="LNYW01000033">
    <property type="protein sequence ID" value="KTD62398.1"/>
    <property type="molecule type" value="Genomic_DNA"/>
</dbReference>
<name>A0A0W0Z0G1_9GAMM</name>
<accession>A0A0W0Z0G1</accession>
<dbReference type="Proteomes" id="UP000054600">
    <property type="component" value="Unassembled WGS sequence"/>
</dbReference>
<proteinExistence type="predicted"/>
<organism evidence="1 2">
    <name type="scientific">Legionella shakespearei DSM 23087</name>
    <dbReference type="NCBI Taxonomy" id="1122169"/>
    <lineage>
        <taxon>Bacteria</taxon>
        <taxon>Pseudomonadati</taxon>
        <taxon>Pseudomonadota</taxon>
        <taxon>Gammaproteobacteria</taxon>
        <taxon>Legionellales</taxon>
        <taxon>Legionellaceae</taxon>
        <taxon>Legionella</taxon>
    </lineage>
</organism>
<keyword evidence="2" id="KW-1185">Reference proteome</keyword>
<comment type="caution">
    <text evidence="1">The sequence shown here is derived from an EMBL/GenBank/DDBJ whole genome shotgun (WGS) entry which is preliminary data.</text>
</comment>
<dbReference type="AlphaFoldDB" id="A0A0W0Z0G1"/>
<dbReference type="eggNOG" id="ENOG5030WRT">
    <property type="taxonomic scope" value="Bacteria"/>
</dbReference>
<reference evidence="1 2" key="1">
    <citation type="submission" date="2015-11" db="EMBL/GenBank/DDBJ databases">
        <title>Genomic analysis of 38 Legionella species identifies large and diverse effector repertoires.</title>
        <authorList>
            <person name="Burstein D."/>
            <person name="Amaro F."/>
            <person name="Zusman T."/>
            <person name="Lifshitz Z."/>
            <person name="Cohen O."/>
            <person name="Gilbert J.A."/>
            <person name="Pupko T."/>
            <person name="Shuman H.A."/>
            <person name="Segal G."/>
        </authorList>
    </citation>
    <scope>NUCLEOTIDE SEQUENCE [LARGE SCALE GENOMIC DNA]</scope>
    <source>
        <strain evidence="1 2">ATCC 49655</strain>
    </source>
</reference>
<protein>
    <submittedName>
        <fullName evidence="1">Uncharacterized protein</fullName>
    </submittedName>
</protein>
<dbReference type="PATRIC" id="fig|1122169.6.peg.1268"/>